<evidence type="ECO:0000259" key="4">
    <source>
        <dbReference type="PROSITE" id="PS50888"/>
    </source>
</evidence>
<dbReference type="GO" id="GO:0042246">
    <property type="term" value="P:tissue regeneration"/>
    <property type="evidence" value="ECO:0007669"/>
    <property type="project" value="EnsemblMetazoa"/>
</dbReference>
<feature type="compositionally biased region" description="Low complexity" evidence="3">
    <location>
        <begin position="152"/>
        <end position="171"/>
    </location>
</feature>
<feature type="region of interest" description="Disordered" evidence="3">
    <location>
        <begin position="640"/>
        <end position="695"/>
    </location>
</feature>
<dbReference type="GO" id="GO:0017126">
    <property type="term" value="P:nucleologenesis"/>
    <property type="evidence" value="ECO:0007669"/>
    <property type="project" value="EnsemblMetazoa"/>
</dbReference>
<dbReference type="EMBL" id="BK064671">
    <property type="protein sequence ID" value="DBA35949.1"/>
    <property type="molecule type" value="mRNA"/>
</dbReference>
<dbReference type="GO" id="GO:0022008">
    <property type="term" value="P:neurogenesis"/>
    <property type="evidence" value="ECO:0007669"/>
    <property type="project" value="EnsemblMetazoa"/>
</dbReference>
<dbReference type="GO" id="GO:0045572">
    <property type="term" value="P:positive regulation of imaginal disc growth"/>
    <property type="evidence" value="ECO:0007669"/>
    <property type="project" value="EnsemblMetazoa"/>
</dbReference>
<dbReference type="GO" id="GO:0045943">
    <property type="term" value="P:positive regulation of transcription by RNA polymerase I"/>
    <property type="evidence" value="ECO:0007669"/>
    <property type="project" value="EnsemblMetazoa"/>
</dbReference>
<feature type="region of interest" description="Disordered" evidence="3">
    <location>
        <begin position="375"/>
        <end position="395"/>
    </location>
</feature>
<evidence type="ECO:0000256" key="3">
    <source>
        <dbReference type="SAM" id="MobiDB-lite"/>
    </source>
</evidence>
<keyword evidence="1" id="KW-0238">DNA-binding</keyword>
<evidence type="ECO:0000256" key="2">
    <source>
        <dbReference type="SAM" id="Coils"/>
    </source>
</evidence>
<feature type="region of interest" description="Disordered" evidence="3">
    <location>
        <begin position="228"/>
        <end position="252"/>
    </location>
</feature>
<dbReference type="InterPro" id="IPR036638">
    <property type="entry name" value="HLH_DNA-bd_sf"/>
</dbReference>
<dbReference type="GO" id="GO:0010628">
    <property type="term" value="P:positive regulation of gene expression"/>
    <property type="evidence" value="ECO:0007669"/>
    <property type="project" value="EnsemblMetazoa"/>
</dbReference>
<evidence type="ECO:0000313" key="6">
    <source>
        <dbReference type="EMBL" id="DBA35949.1"/>
    </source>
</evidence>
<dbReference type="GO" id="GO:0003677">
    <property type="term" value="F:DNA binding"/>
    <property type="evidence" value="ECO:0007669"/>
    <property type="project" value="UniProtKB-KW"/>
</dbReference>
<dbReference type="FunFam" id="4.10.280.10:FF:000019">
    <property type="entry name" value="Myc proto-oncogene protein"/>
    <property type="match status" value="1"/>
</dbReference>
<dbReference type="GO" id="GO:0055088">
    <property type="term" value="P:lipid homeostasis"/>
    <property type="evidence" value="ECO:0007669"/>
    <property type="project" value="EnsemblMetazoa"/>
</dbReference>
<dbReference type="GO" id="GO:0042023">
    <property type="term" value="P:DNA endoreduplication"/>
    <property type="evidence" value="ECO:0007669"/>
    <property type="project" value="EnsemblMetazoa"/>
</dbReference>
<dbReference type="InterPro" id="IPR050433">
    <property type="entry name" value="Myc_transcription_factors"/>
</dbReference>
<dbReference type="GO" id="GO:0031670">
    <property type="term" value="P:cellular response to nutrient"/>
    <property type="evidence" value="ECO:0007669"/>
    <property type="project" value="EnsemblMetazoa"/>
</dbReference>
<dbReference type="GO" id="GO:0046983">
    <property type="term" value="F:protein dimerization activity"/>
    <property type="evidence" value="ECO:0007669"/>
    <property type="project" value="InterPro"/>
</dbReference>
<dbReference type="GO" id="GO:0032991">
    <property type="term" value="C:protein-containing complex"/>
    <property type="evidence" value="ECO:0007669"/>
    <property type="project" value="EnsemblMetazoa"/>
</dbReference>
<feature type="coiled-coil region" evidence="2">
    <location>
        <begin position="769"/>
        <end position="796"/>
    </location>
</feature>
<dbReference type="GO" id="GO:0045945">
    <property type="term" value="P:positive regulation of transcription by RNA polymerase III"/>
    <property type="evidence" value="ECO:0007669"/>
    <property type="project" value="EnsemblMetazoa"/>
</dbReference>
<dbReference type="GO" id="GO:0045793">
    <property type="term" value="P:positive regulation of cell size"/>
    <property type="evidence" value="ECO:0007669"/>
    <property type="project" value="EnsemblMetazoa"/>
</dbReference>
<feature type="compositionally biased region" description="Acidic residues" evidence="3">
    <location>
        <begin position="136"/>
        <end position="149"/>
    </location>
</feature>
<organism evidence="5">
    <name type="scientific">Drosophila grimshawi</name>
    <name type="common">Hawaiian fruit fly</name>
    <name type="synonym">Idiomyia grimshawi</name>
    <dbReference type="NCBI Taxonomy" id="7222"/>
    <lineage>
        <taxon>Eukaryota</taxon>
        <taxon>Metazoa</taxon>
        <taxon>Ecdysozoa</taxon>
        <taxon>Arthropoda</taxon>
        <taxon>Hexapoda</taxon>
        <taxon>Insecta</taxon>
        <taxon>Pterygota</taxon>
        <taxon>Neoptera</taxon>
        <taxon>Endopterygota</taxon>
        <taxon>Diptera</taxon>
        <taxon>Brachycera</taxon>
        <taxon>Muscomorpha</taxon>
        <taxon>Ephydroidea</taxon>
        <taxon>Drosophilidae</taxon>
        <taxon>Drosophila</taxon>
        <taxon>Hawaiian Drosophila</taxon>
    </lineage>
</organism>
<dbReference type="PANTHER" id="PTHR45851">
    <property type="entry name" value="MYC PROTO-ONCOGENE"/>
    <property type="match status" value="1"/>
</dbReference>
<dbReference type="GO" id="GO:0016072">
    <property type="term" value="P:rRNA metabolic process"/>
    <property type="evidence" value="ECO:0007669"/>
    <property type="project" value="EnsemblMetazoa"/>
</dbReference>
<name>A0AA97IQI0_DROGR</name>
<dbReference type="SUPFAM" id="SSF47459">
    <property type="entry name" value="HLH, helix-loop-helix DNA-binding domain"/>
    <property type="match status" value="1"/>
</dbReference>
<accession>A0AA97IQI0</accession>
<keyword evidence="2" id="KW-0175">Coiled coil</keyword>
<dbReference type="AlphaFoldDB" id="A0AA97IQI0"/>
<evidence type="ECO:0000256" key="1">
    <source>
        <dbReference type="ARBA" id="ARBA00023125"/>
    </source>
</evidence>
<dbReference type="Gene3D" id="4.10.280.10">
    <property type="entry name" value="Helix-loop-helix DNA-binding domain"/>
    <property type="match status" value="1"/>
</dbReference>
<dbReference type="InterPro" id="IPR011598">
    <property type="entry name" value="bHLH_dom"/>
</dbReference>
<dbReference type="GO" id="GO:0045944">
    <property type="term" value="P:positive regulation of transcription by RNA polymerase II"/>
    <property type="evidence" value="ECO:0007669"/>
    <property type="project" value="EnsemblMetazoa"/>
</dbReference>
<dbReference type="CDD" id="cd11400">
    <property type="entry name" value="bHLHzip_Myc"/>
    <property type="match status" value="1"/>
</dbReference>
<dbReference type="GO" id="GO:0010506">
    <property type="term" value="P:regulation of autophagy"/>
    <property type="evidence" value="ECO:0007669"/>
    <property type="project" value="EnsemblMetazoa"/>
</dbReference>
<dbReference type="GO" id="GO:0008286">
    <property type="term" value="P:insulin receptor signaling pathway"/>
    <property type="evidence" value="ECO:0007669"/>
    <property type="project" value="EnsemblMetazoa"/>
</dbReference>
<dbReference type="PROSITE" id="PS50888">
    <property type="entry name" value="BHLH"/>
    <property type="match status" value="1"/>
</dbReference>
<feature type="compositionally biased region" description="Polar residues" evidence="3">
    <location>
        <begin position="496"/>
        <end position="519"/>
    </location>
</feature>
<dbReference type="GO" id="GO:0046622">
    <property type="term" value="P:positive regulation of organ growth"/>
    <property type="evidence" value="ECO:0007669"/>
    <property type="project" value="EnsemblMetazoa"/>
</dbReference>
<dbReference type="GO" id="GO:1990381">
    <property type="term" value="F:ubiquitin-specific protease binding"/>
    <property type="evidence" value="ECO:0007669"/>
    <property type="project" value="EnsemblMetazoa"/>
</dbReference>
<proteinExistence type="evidence at transcript level"/>
<feature type="compositionally biased region" description="Low complexity" evidence="3">
    <location>
        <begin position="640"/>
        <end position="691"/>
    </location>
</feature>
<protein>
    <submittedName>
        <fullName evidence="5">Myc</fullName>
    </submittedName>
</protein>
<dbReference type="SMR" id="A0AA97IQI0"/>
<sequence>MTTVCNGIGILTSCDYDYDVAYCQPFDDIEFTEILDIDGLLGVSSIQNDIAKIVDADQARWISISNPDDLSNDMDIKPEIRNGDCMWSAFSNNMANLINTNGDNTNSAASSYSESSAVPPAIVTGSTLLSKREPLDEHDDHDEHDDDEHDNNSSSSNNSSCNSSINSNSNSRHNKLSSSNSCRSTVRGAAAAAATRTATATISIPGRNLQQQQQQRCDSKMHIVEPYIPPGGSLLRKSNTQQRQQQQQQQQNQNLLQMRFNAVSGMCDFEMSEFRHNVDLRACVMGSNNISLTSCADANYIDHLSRELQNTSKERIDLPYRVENTQISDVLEVVLSDQHKQQQQQQQQQLQQQQQSSAAVSRLAASVDVSAAVASLSPPATTATSSDCDSDDGECSLGDSTTASLLDGNNSGGGLYMRHISDHSYTRCNEMETNLETPSDSDEEIDVVSLNDKKLPTNPSDRDRRVLQTKVANKISNGARDPQKSRIAKYDLPYTPASNSPVKSVVNSRYPSPSSTPYQRSDVAVAASASYSPDSLSQNSSSSSSCSSSECNSPAAMMAVDGMGKSRKRYYMNDCAATSLWSSGRVYSSTKGIKSSSSSYSLAAAKKSRVKKVNSAYPLSSGELMEDIYLKPRIPVGNNCSSSNSSSSGNSNSGAISSSTISNGSSNSTSNIGSSSSSNNYNNGSSSSSSSALNRQLSLDEVDTIEKRNLHNDMERQRRIGLKNLFEALKKQIPNIRDKERAPKVNILREAAKLCEHLTSEDHSLMLKRQQLKAKLKQQQERLARLRQSTNAANAIE</sequence>
<evidence type="ECO:0000313" key="5">
    <source>
        <dbReference type="EMBL" id="DBA35948.1"/>
    </source>
</evidence>
<gene>
    <name evidence="5" type="primary">DgriCAF1_Myc-PB</name>
    <name evidence="6" type="synonym">DgriCAF1_Myc-PA</name>
</gene>
<feature type="compositionally biased region" description="Low complexity" evidence="3">
    <location>
        <begin position="241"/>
        <end position="252"/>
    </location>
</feature>
<dbReference type="GO" id="GO:0040018">
    <property type="term" value="P:positive regulation of multicellular organism growth"/>
    <property type="evidence" value="ECO:0007669"/>
    <property type="project" value="EnsemblMetazoa"/>
</dbReference>
<feature type="compositionally biased region" description="Low complexity" evidence="3">
    <location>
        <begin position="375"/>
        <end position="387"/>
    </location>
</feature>
<dbReference type="GO" id="GO:0042594">
    <property type="term" value="P:response to starvation"/>
    <property type="evidence" value="ECO:0007669"/>
    <property type="project" value="EnsemblMetazoa"/>
</dbReference>
<feature type="region of interest" description="Disordered" evidence="3">
    <location>
        <begin position="135"/>
        <end position="183"/>
    </location>
</feature>
<feature type="compositionally biased region" description="Low complexity" evidence="3">
    <location>
        <begin position="532"/>
        <end position="549"/>
    </location>
</feature>
<dbReference type="GO" id="GO:0009880">
    <property type="term" value="P:embryonic pattern specification"/>
    <property type="evidence" value="ECO:0007669"/>
    <property type="project" value="EnsemblMetazoa"/>
</dbReference>
<dbReference type="GO" id="GO:0030307">
    <property type="term" value="P:positive regulation of cell growth"/>
    <property type="evidence" value="ECO:0007669"/>
    <property type="project" value="EnsemblMetazoa"/>
</dbReference>
<dbReference type="GO" id="GO:0035212">
    <property type="term" value="P:cell competition in a multicellular organism"/>
    <property type="evidence" value="ECO:0007669"/>
    <property type="project" value="EnsemblMetazoa"/>
</dbReference>
<feature type="region of interest" description="Disordered" evidence="3">
    <location>
        <begin position="471"/>
        <end position="520"/>
    </location>
</feature>
<dbReference type="GO" id="GO:0035363">
    <property type="term" value="C:histone locus body"/>
    <property type="evidence" value="ECO:0007669"/>
    <property type="project" value="EnsemblMetazoa"/>
</dbReference>
<dbReference type="GO" id="GO:0003700">
    <property type="term" value="F:DNA-binding transcription factor activity"/>
    <property type="evidence" value="ECO:0007669"/>
    <property type="project" value="EnsemblMetazoa"/>
</dbReference>
<reference evidence="5" key="2">
    <citation type="journal article" date="2023" name="MicroPubl. Biol.">
        <title>Drosophila grimshawi - Myc.</title>
        <authorList>
            <person name="Myers A."/>
            <person name="Wellik I."/>
            <person name="Tran B."/>
            <person name="Arsham A.M."/>
            <person name="Thompson J.S."/>
            <person name="Rele C.P."/>
        </authorList>
    </citation>
    <scope>NUCLEOTIDE SEQUENCE</scope>
</reference>
<feature type="domain" description="BHLH" evidence="4">
    <location>
        <begin position="706"/>
        <end position="758"/>
    </location>
</feature>
<dbReference type="GO" id="GO:0050769">
    <property type="term" value="P:positive regulation of neurogenesis"/>
    <property type="evidence" value="ECO:0007669"/>
    <property type="project" value="EnsemblMetazoa"/>
</dbReference>
<dbReference type="SMART" id="SM00353">
    <property type="entry name" value="HLH"/>
    <property type="match status" value="1"/>
</dbReference>
<dbReference type="EMBL" id="BK064670">
    <property type="protein sequence ID" value="DBA35948.1"/>
    <property type="molecule type" value="mRNA"/>
</dbReference>
<dbReference type="GO" id="GO:0005730">
    <property type="term" value="C:nucleolus"/>
    <property type="evidence" value="ECO:0007669"/>
    <property type="project" value="EnsemblMetazoa"/>
</dbReference>
<dbReference type="GO" id="GO:0042981">
    <property type="term" value="P:regulation of apoptotic process"/>
    <property type="evidence" value="ECO:0007669"/>
    <property type="project" value="EnsemblMetazoa"/>
</dbReference>
<dbReference type="Pfam" id="PF00010">
    <property type="entry name" value="HLH"/>
    <property type="match status" value="1"/>
</dbReference>
<reference evidence="5" key="1">
    <citation type="journal article" date="2022" name="F1000Research">
        <title>Manual annotation of Drosophila genes: a Genomics Education Partnership protocol.</title>
        <authorList>
            <person name="Rele C.P."/>
            <person name="Sandlin K.M."/>
            <person name="Leung W."/>
            <person name="Reed L.K."/>
        </authorList>
    </citation>
    <scope>NUCLEOTIDE SEQUENCE</scope>
</reference>
<dbReference type="GO" id="GO:0061060">
    <property type="term" value="P:negative regulation of peptidoglycan recognition protein signaling pathway"/>
    <property type="evidence" value="ECO:0007669"/>
    <property type="project" value="EnsemblMetazoa"/>
</dbReference>
<feature type="region of interest" description="Disordered" evidence="3">
    <location>
        <begin position="532"/>
        <end position="551"/>
    </location>
</feature>